<reference evidence="9" key="1">
    <citation type="submission" date="2023-07" db="EMBL/GenBank/DDBJ databases">
        <title>Novel Mycoplasma species identified in domestic and wild animals.</title>
        <authorList>
            <person name="Volokhov D.V."/>
            <person name="Furtak V.A."/>
            <person name="Zagorodnyaya T.A."/>
        </authorList>
    </citation>
    <scope>NUCLEOTIDE SEQUENCE [LARGE SCALE GENOMIC DNA]</scope>
    <source>
        <strain evidence="9">92-19</strain>
    </source>
</reference>
<comment type="similarity">
    <text evidence="2">Belongs to the chromate ion transporter (CHR) (TC 2.A.51) family.</text>
</comment>
<sequence length="393" mass="43602">MEHTHKVKWSTFLKDVFLCSIGSYGGPEAHYGIFSSILVDKRQYIKEEELTEMIGLYALVPGPSSSQTITAIGYYVGGPILALLTFLVWALPAILTMSLIGVFFSQIDKNESWKPIITFLPAVAVAFIIYAAFTLSKKVLKKRQDWILYSLMLIVGLTLVSYSMWVVPLMLVMGGLICLLPHWKDRKPTEIKLKPRWWVLGIVVGLALFNEGLRIWITAPWVTLYTSFYRYGYSVIGGGQIVIPLMIQDLVESQSLISLHDFLSGYAIDQAIPGPLFSFAAFVSSRSFADTGFAFLAGIIGGLSIFLPGILLIFFIFPLWRNARKMVLMKHFLKGVTVVAASLILMTAITQSIKLPVDFIVYGVVLVSTLMLLSKKVPAPLIVILAAAFGFLV</sequence>
<dbReference type="NCBIfam" id="TIGR00937">
    <property type="entry name" value="2A51"/>
    <property type="match status" value="1"/>
</dbReference>
<accession>A0ABT2PXA6</accession>
<evidence type="ECO:0000256" key="4">
    <source>
        <dbReference type="ARBA" id="ARBA00022692"/>
    </source>
</evidence>
<keyword evidence="9" id="KW-1185">Reference proteome</keyword>
<organism evidence="8 9">
    <name type="scientific">Paracholeplasma vituli</name>
    <dbReference type="NCBI Taxonomy" id="69473"/>
    <lineage>
        <taxon>Bacteria</taxon>
        <taxon>Bacillati</taxon>
        <taxon>Mycoplasmatota</taxon>
        <taxon>Mollicutes</taxon>
        <taxon>Acholeplasmatales</taxon>
        <taxon>Acholeplasmataceae</taxon>
        <taxon>Paracholeplasma</taxon>
    </lineage>
</organism>
<evidence type="ECO:0000256" key="5">
    <source>
        <dbReference type="ARBA" id="ARBA00022989"/>
    </source>
</evidence>
<feature type="transmembrane region" description="Helical" evidence="7">
    <location>
        <begin position="197"/>
        <end position="216"/>
    </location>
</feature>
<dbReference type="RefSeq" id="WP_262096219.1">
    <property type="nucleotide sequence ID" value="NZ_JAOEGN010000007.1"/>
</dbReference>
<evidence type="ECO:0000313" key="9">
    <source>
        <dbReference type="Proteomes" id="UP001209076"/>
    </source>
</evidence>
<feature type="transmembrane region" description="Helical" evidence="7">
    <location>
        <begin position="293"/>
        <end position="320"/>
    </location>
</feature>
<evidence type="ECO:0000256" key="3">
    <source>
        <dbReference type="ARBA" id="ARBA00022475"/>
    </source>
</evidence>
<feature type="transmembrane region" description="Helical" evidence="7">
    <location>
        <begin position="116"/>
        <end position="135"/>
    </location>
</feature>
<dbReference type="InterPro" id="IPR003370">
    <property type="entry name" value="Chromate_transpt"/>
</dbReference>
<feature type="transmembrane region" description="Helical" evidence="7">
    <location>
        <begin position="228"/>
        <end position="247"/>
    </location>
</feature>
<dbReference type="EMBL" id="JAOEGN010000007">
    <property type="protein sequence ID" value="MCU0104959.1"/>
    <property type="molecule type" value="Genomic_DNA"/>
</dbReference>
<keyword evidence="3" id="KW-1003">Cell membrane</keyword>
<dbReference type="Pfam" id="PF02417">
    <property type="entry name" value="Chromate_transp"/>
    <property type="match status" value="2"/>
</dbReference>
<evidence type="ECO:0000256" key="6">
    <source>
        <dbReference type="ARBA" id="ARBA00023136"/>
    </source>
</evidence>
<evidence type="ECO:0000256" key="1">
    <source>
        <dbReference type="ARBA" id="ARBA00004651"/>
    </source>
</evidence>
<feature type="transmembrane region" description="Helical" evidence="7">
    <location>
        <begin position="332"/>
        <end position="353"/>
    </location>
</feature>
<feature type="transmembrane region" description="Helical" evidence="7">
    <location>
        <begin position="80"/>
        <end position="104"/>
    </location>
</feature>
<evidence type="ECO:0000256" key="2">
    <source>
        <dbReference type="ARBA" id="ARBA00005262"/>
    </source>
</evidence>
<feature type="transmembrane region" description="Helical" evidence="7">
    <location>
        <begin position="147"/>
        <end position="177"/>
    </location>
</feature>
<keyword evidence="4 7" id="KW-0812">Transmembrane</keyword>
<dbReference type="InterPro" id="IPR014047">
    <property type="entry name" value="Chr_Tranpt_l_chain"/>
</dbReference>
<dbReference type="PIRSF" id="PIRSF004810">
    <property type="entry name" value="ChrA"/>
    <property type="match status" value="1"/>
</dbReference>
<evidence type="ECO:0000313" key="8">
    <source>
        <dbReference type="EMBL" id="MCU0104959.1"/>
    </source>
</evidence>
<keyword evidence="6 7" id="KW-0472">Membrane</keyword>
<dbReference type="Proteomes" id="UP001209076">
    <property type="component" value="Unassembled WGS sequence"/>
</dbReference>
<name>A0ABT2PXA6_9MOLU</name>
<feature type="transmembrane region" description="Helical" evidence="7">
    <location>
        <begin position="359"/>
        <end position="392"/>
    </location>
</feature>
<keyword evidence="5 7" id="KW-1133">Transmembrane helix</keyword>
<proteinExistence type="inferred from homology"/>
<evidence type="ECO:0000256" key="7">
    <source>
        <dbReference type="SAM" id="Phobius"/>
    </source>
</evidence>
<comment type="subcellular location">
    <subcellularLocation>
        <location evidence="1">Cell membrane</location>
        <topology evidence="1">Multi-pass membrane protein</topology>
    </subcellularLocation>
</comment>
<comment type="caution">
    <text evidence="8">The sequence shown here is derived from an EMBL/GenBank/DDBJ whole genome shotgun (WGS) entry which is preliminary data.</text>
</comment>
<protein>
    <submittedName>
        <fullName evidence="8">Chromate efflux transporter</fullName>
    </submittedName>
</protein>
<gene>
    <name evidence="8" type="primary">chrA</name>
    <name evidence="8" type="ORF">N7603_04740</name>
</gene>
<dbReference type="PANTHER" id="PTHR33567:SF3">
    <property type="entry name" value="CHROMATE ION TRANSPORTER (EUROFUNG)"/>
    <property type="match status" value="1"/>
</dbReference>
<dbReference type="PANTHER" id="PTHR33567">
    <property type="entry name" value="CHROMATE ION TRANSPORTER (EUROFUNG)"/>
    <property type="match status" value="1"/>
</dbReference>